<dbReference type="WBParaSite" id="jg1030">
    <property type="protein sequence ID" value="jg1030"/>
    <property type="gene ID" value="jg1030"/>
</dbReference>
<dbReference type="AlphaFoldDB" id="A0A915CL61"/>
<dbReference type="InterPro" id="IPR056953">
    <property type="entry name" value="CUT_N"/>
</dbReference>
<evidence type="ECO:0000313" key="3">
    <source>
        <dbReference type="WBParaSite" id="jg1030"/>
    </source>
</evidence>
<dbReference type="Pfam" id="PF25057">
    <property type="entry name" value="CUT_N"/>
    <property type="match status" value="1"/>
</dbReference>
<reference evidence="3" key="1">
    <citation type="submission" date="2022-11" db="UniProtKB">
        <authorList>
            <consortium name="WormBaseParasite"/>
        </authorList>
    </citation>
    <scope>IDENTIFICATION</scope>
</reference>
<keyword evidence="2" id="KW-1185">Reference proteome</keyword>
<sequence>MSMSKQSGYSDMSMSMSMSMSKVVTVTCRSRCRCRSLCRCRCRREEVFPGCKCDLATEVEDESQLKSEKKFPGTVCSNGLMLNTNFYGLRTSKVLVYSYNVKVIGVTQTGTLFDFTEVVTRMSFTGRTRNRIDHVCIACLTFSSLTANGNSRELTISFADGTCVLIKSPSPQLDGYQFNVTIILQFHPLMVTRADQRLDVYYFHEQQISVKIEVLS</sequence>
<organism evidence="2 3">
    <name type="scientific">Ditylenchus dipsaci</name>
    <dbReference type="NCBI Taxonomy" id="166011"/>
    <lineage>
        <taxon>Eukaryota</taxon>
        <taxon>Metazoa</taxon>
        <taxon>Ecdysozoa</taxon>
        <taxon>Nematoda</taxon>
        <taxon>Chromadorea</taxon>
        <taxon>Rhabditida</taxon>
        <taxon>Tylenchina</taxon>
        <taxon>Tylenchomorpha</taxon>
        <taxon>Sphaerularioidea</taxon>
        <taxon>Anguinidae</taxon>
        <taxon>Anguininae</taxon>
        <taxon>Ditylenchus</taxon>
    </lineage>
</organism>
<feature type="domain" description="Cuticlin N-terminal" evidence="1">
    <location>
        <begin position="120"/>
        <end position="200"/>
    </location>
</feature>
<protein>
    <recommendedName>
        <fullName evidence="1">Cuticlin N-terminal domain-containing protein</fullName>
    </recommendedName>
</protein>
<evidence type="ECO:0000313" key="2">
    <source>
        <dbReference type="Proteomes" id="UP000887574"/>
    </source>
</evidence>
<accession>A0A915CL61</accession>
<proteinExistence type="predicted"/>
<evidence type="ECO:0000259" key="1">
    <source>
        <dbReference type="Pfam" id="PF25057"/>
    </source>
</evidence>
<dbReference type="Proteomes" id="UP000887574">
    <property type="component" value="Unplaced"/>
</dbReference>
<name>A0A915CL61_9BILA</name>